<evidence type="ECO:0000259" key="3">
    <source>
        <dbReference type="SMART" id="SM00824"/>
    </source>
</evidence>
<evidence type="ECO:0000313" key="4">
    <source>
        <dbReference type="EMBL" id="QEU88973.1"/>
    </source>
</evidence>
<dbReference type="InterPro" id="IPR012223">
    <property type="entry name" value="TEII"/>
</dbReference>
<evidence type="ECO:0000256" key="2">
    <source>
        <dbReference type="ARBA" id="ARBA00022801"/>
    </source>
</evidence>
<dbReference type="PANTHER" id="PTHR11487">
    <property type="entry name" value="THIOESTERASE"/>
    <property type="match status" value="1"/>
</dbReference>
<keyword evidence="2" id="KW-0378">Hydrolase</keyword>
<comment type="similarity">
    <text evidence="1">Belongs to the thioesterase family.</text>
</comment>
<sequence length="259" mass="28628">MTTARTRSQSSWLRACNRVTRPRSRLVCAPHAGGTAHAYRSWPAALPDDVEVLAVQYPGRQDRLAEPPAGTMDDLVRPIADALAPFVGEPLALFGHSMGASVAYEVTLELERRHGRVVDLLTVSGSCAPHRREEEDRHELDDAELVEELRRLDDSFDDLLAVPELLDLVLPSIRADFRLVSLYRRTPAVPVRAPLLVFGGTGDPDVSPEELREWRACAGGDFDTRTFPGDHFYLTDERPVLEALAPRLPGPRPPGPHVP</sequence>
<dbReference type="InterPro" id="IPR001031">
    <property type="entry name" value="Thioesterase"/>
</dbReference>
<dbReference type="InterPro" id="IPR020802">
    <property type="entry name" value="TesA-like"/>
</dbReference>
<protein>
    <submittedName>
        <fullName evidence="4">Thioesterase</fullName>
    </submittedName>
</protein>
<dbReference type="SUPFAM" id="SSF53474">
    <property type="entry name" value="alpha/beta-Hydrolases"/>
    <property type="match status" value="1"/>
</dbReference>
<dbReference type="PANTHER" id="PTHR11487:SF0">
    <property type="entry name" value="S-ACYL FATTY ACID SYNTHASE THIOESTERASE, MEDIUM CHAIN"/>
    <property type="match status" value="1"/>
</dbReference>
<dbReference type="RefSeq" id="WP_016823562.1">
    <property type="nucleotide sequence ID" value="NZ_CP023700.1"/>
</dbReference>
<dbReference type="Pfam" id="PF00975">
    <property type="entry name" value="Thioesterase"/>
    <property type="match status" value="1"/>
</dbReference>
<organism evidence="4 5">
    <name type="scientific">Streptomyces viridosporus T7A</name>
    <dbReference type="NCBI Taxonomy" id="665577"/>
    <lineage>
        <taxon>Bacteria</taxon>
        <taxon>Bacillati</taxon>
        <taxon>Actinomycetota</taxon>
        <taxon>Actinomycetes</taxon>
        <taxon>Kitasatosporales</taxon>
        <taxon>Streptomycetaceae</taxon>
        <taxon>Streptomyces</taxon>
    </lineage>
</organism>
<dbReference type="InterPro" id="IPR029058">
    <property type="entry name" value="AB_hydrolase_fold"/>
</dbReference>
<keyword evidence="5" id="KW-1185">Reference proteome</keyword>
<feature type="domain" description="Thioesterase TesA-like" evidence="3">
    <location>
        <begin position="27"/>
        <end position="248"/>
    </location>
</feature>
<evidence type="ECO:0000256" key="1">
    <source>
        <dbReference type="ARBA" id="ARBA00007169"/>
    </source>
</evidence>
<proteinExistence type="inferred from homology"/>
<reference evidence="4 5" key="1">
    <citation type="submission" date="2017-09" db="EMBL/GenBank/DDBJ databases">
        <authorList>
            <person name="Lee N."/>
            <person name="Cho B.-K."/>
        </authorList>
    </citation>
    <scope>NUCLEOTIDE SEQUENCE [LARGE SCALE GENOMIC DNA]</scope>
    <source>
        <strain evidence="4 5">ATCC 39115</strain>
    </source>
</reference>
<dbReference type="Gene3D" id="3.40.50.1820">
    <property type="entry name" value="alpha/beta hydrolase"/>
    <property type="match status" value="1"/>
</dbReference>
<dbReference type="Proteomes" id="UP000327143">
    <property type="component" value="Chromosome"/>
</dbReference>
<dbReference type="SMART" id="SM00824">
    <property type="entry name" value="PKS_TE"/>
    <property type="match status" value="1"/>
</dbReference>
<evidence type="ECO:0000313" key="5">
    <source>
        <dbReference type="Proteomes" id="UP000327143"/>
    </source>
</evidence>
<dbReference type="EMBL" id="CP023700">
    <property type="protein sequence ID" value="QEU88973.1"/>
    <property type="molecule type" value="Genomic_DNA"/>
</dbReference>
<name>A0ABX6APN9_STRVD</name>
<gene>
    <name evidence="4" type="ORF">CP969_33015</name>
</gene>
<accession>A0ABX6APN9</accession>